<feature type="domain" description="DUF4037" evidence="2">
    <location>
        <begin position="139"/>
        <end position="210"/>
    </location>
</feature>
<dbReference type="Gene3D" id="3.30.460.10">
    <property type="entry name" value="Beta Polymerase, domain 2"/>
    <property type="match status" value="1"/>
</dbReference>
<comment type="caution">
    <text evidence="3">The sequence shown here is derived from an EMBL/GenBank/DDBJ whole genome shotgun (WGS) entry which is preliminary data.</text>
</comment>
<accession>A0AA40SY73</accession>
<dbReference type="Proteomes" id="UP001165986">
    <property type="component" value="Unassembled WGS sequence"/>
</dbReference>
<evidence type="ECO:0000313" key="4">
    <source>
        <dbReference type="Proteomes" id="UP001165986"/>
    </source>
</evidence>
<name>A0AA40SY73_9NOST</name>
<gene>
    <name evidence="3" type="ORF">FNW02_15410</name>
</gene>
<keyword evidence="4" id="KW-1185">Reference proteome</keyword>
<dbReference type="SUPFAM" id="SSF81301">
    <property type="entry name" value="Nucleotidyltransferase"/>
    <property type="match status" value="1"/>
</dbReference>
<dbReference type="Pfam" id="PF01909">
    <property type="entry name" value="NTP_transf_2"/>
    <property type="match status" value="1"/>
</dbReference>
<dbReference type="AlphaFoldDB" id="A0AA40SY73"/>
<feature type="domain" description="Polymerase nucleotidyl transferase" evidence="1">
    <location>
        <begin position="24"/>
        <end position="65"/>
    </location>
</feature>
<evidence type="ECO:0000313" key="3">
    <source>
        <dbReference type="EMBL" id="MBD6617182.1"/>
    </source>
</evidence>
<proteinExistence type="predicted"/>
<dbReference type="EMBL" id="VJXY01000015">
    <property type="protein sequence ID" value="MBD6617182.1"/>
    <property type="molecule type" value="Genomic_DNA"/>
</dbReference>
<dbReference type="CDD" id="cd05403">
    <property type="entry name" value="NT_KNTase_like"/>
    <property type="match status" value="1"/>
</dbReference>
<evidence type="ECO:0000259" key="1">
    <source>
        <dbReference type="Pfam" id="PF01909"/>
    </source>
</evidence>
<evidence type="ECO:0000259" key="2">
    <source>
        <dbReference type="Pfam" id="PF13228"/>
    </source>
</evidence>
<dbReference type="Pfam" id="PF13228">
    <property type="entry name" value="DUF4037"/>
    <property type="match status" value="1"/>
</dbReference>
<dbReference type="GO" id="GO:0016779">
    <property type="term" value="F:nucleotidyltransferase activity"/>
    <property type="evidence" value="ECO:0007669"/>
    <property type="project" value="InterPro"/>
</dbReference>
<dbReference type="RefSeq" id="WP_191758409.1">
    <property type="nucleotide sequence ID" value="NZ_VJXY01000015.1"/>
</dbReference>
<reference evidence="3" key="1">
    <citation type="submission" date="2019-07" db="EMBL/GenBank/DDBJ databases">
        <title>Toxilogical consequences of a new and cryptic species of cyanobacteria (Komarekiella delphini-convector) recovered from the epidermis of a bottlenose dolphin and 1500 ft. in the air.</title>
        <authorList>
            <person name="Brown A.O."/>
            <person name="Dvorak P."/>
            <person name="Villanueva C.D."/>
            <person name="Foss A.J."/>
            <person name="Garvey A.D."/>
            <person name="Gibson Q.A."/>
            <person name="Johansen J.R."/>
            <person name="Casamatta D.A."/>
        </authorList>
    </citation>
    <scope>NUCLEOTIDE SEQUENCE</scope>
    <source>
        <strain evidence="3">SJRDD-AB1</strain>
    </source>
</reference>
<organism evidence="3 4">
    <name type="scientific">Komarekiella delphini-convector SJRDD-AB1</name>
    <dbReference type="NCBI Taxonomy" id="2593771"/>
    <lineage>
        <taxon>Bacteria</taxon>
        <taxon>Bacillati</taxon>
        <taxon>Cyanobacteriota</taxon>
        <taxon>Cyanophyceae</taxon>
        <taxon>Nostocales</taxon>
        <taxon>Nostocaceae</taxon>
        <taxon>Komarekiella</taxon>
        <taxon>Komarekiella delphini-convector</taxon>
    </lineage>
</organism>
<dbReference type="InterPro" id="IPR043519">
    <property type="entry name" value="NT_sf"/>
</dbReference>
<protein>
    <submittedName>
        <fullName evidence="3">Nucleotidyltransferase domain-containing protein</fullName>
    </submittedName>
</protein>
<dbReference type="InterPro" id="IPR002934">
    <property type="entry name" value="Polymerase_NTP_transf_dom"/>
</dbReference>
<dbReference type="InterPro" id="IPR025117">
    <property type="entry name" value="DUF4037"/>
</dbReference>
<sequence length="285" mass="32514">MNDFSKQLLALAQNNAATYLANPKVKAIGVAGSVARGQADAYSDIDMSIYYGELPSDEELKAAYEKNQGLDYRIHASDRNAGYIVEQYFVQGIKCDFGHTTIQCLERDIEHLLQQDDPDNPLLNVLAGIVDMLPLHGAELIKKWQIKLANYPEQLAQAMVKKHLHFRGLWIVENYGIKRDDVLFLTDELLQAVKNIIGVLLGLNRFYHPVNSVPFKGMDKFINKMTIAPPNLSFRLKQIFCESPEIAISQLSQLIEETFALVEKYMPEMDTTEAWQHYKLWSDKY</sequence>